<feature type="compositionally biased region" description="Polar residues" evidence="1">
    <location>
        <begin position="418"/>
        <end position="429"/>
    </location>
</feature>
<feature type="compositionally biased region" description="Low complexity" evidence="1">
    <location>
        <begin position="703"/>
        <end position="714"/>
    </location>
</feature>
<dbReference type="Proteomes" id="UP000256328">
    <property type="component" value="Unassembled WGS sequence"/>
</dbReference>
<gene>
    <name evidence="2" type="ORF">BP5796_03176</name>
</gene>
<accession>A0A3D8SMI1</accession>
<feature type="region of interest" description="Disordered" evidence="1">
    <location>
        <begin position="694"/>
        <end position="721"/>
    </location>
</feature>
<dbReference type="EMBL" id="PDLN01000004">
    <property type="protein sequence ID" value="RDW87482.1"/>
    <property type="molecule type" value="Genomic_DNA"/>
</dbReference>
<dbReference type="OrthoDB" id="3538943at2759"/>
<sequence length="1228" mass="134588">MSRGFKSRMSNLARPDDIVSQGEAHSQNDISTQLPMKAQILPQSNIPFGVPITAAKNNLLSILSNPKVRKPAATINGLATSDSASTTSVLQPMTRSEIKERTSRLGSKVNSRSSQQSSLENAQDQDFGQVSPENVLDETSKPSLPQVRQLLDDGDQENCQDFPSQYKAAGSSSKPSLSTAEGEMGAQPEHLPSQMPVFNMCSDLDTFLGLPRMRRKYVRVSKEQQDLLSHTSSWVTSKHDTVHNIPAEVQKSTSHFIDQMMARTSKSSEGSLTPVEQGRPLKGRKRSQERTTVMNQTDSEDSGEEKLPAHTFSIGGKRRHRQEGSILVSSPPASLSAIDTSWIEADGEQGRSDGEDSIPWSSSPIRGAPPFRVALSNTKTSESTLAQETTEELNRDAPQNLTTIDGLIVAAQGSICSSAMHSTPTSPSTEPRKVSKPVPYEPLSNQIPLSSQPSEDDEIELGIPRTINEPVEGSDGENNYRHGVPSTALPQHHENILVERTPQANFGIHRKLSADSKSQRRTGHESRSAMREPSSDPIIPCTFMDDDQPLGTTFSEYTQIQGQEVPFGPFGVTNCQVQDEQTTMDTSSLNEPLEISDKKEKSCVVQITKDHGSLSVTNMAPPSGPNIAGIAGDALPQSNDLQSSKRTKVLDAESLKRPLKRRRQLIQSAFSATSSEDDSRDLSKTLSARIREHRIKVLATKQPSTTSERSSSPENLPRPSALHAQNHLITKLADELAEENESTNPNLCMNTVSSTVSLQPTHTDTARSNDEGIIEEDPENGTQSVRTVLETADIPTPILTADVQVIECGSKPSSSVSIFSAYKNTYPDIDIGQRTFIKACVYIEWLVEQKKQPHPFLWDDFIRVYSTDYVKYVERIAKGIKDFEKSKALTGLDYYNNEIESPILVKGILNPENLQEALNNAPKDVAKFRSLFYGKHDAQLSQRSSRALENDVSESFHPPLLKIQAEASLTAQSPTLSASGDTSLDQHPKAVSKKRFFETHSQVATLAAQRTSSKTIAIEPPANENQLKPKRQRRSLPWSSAQSQEASPGEGVDLLAQTRKPVTTEHREPFKGSEIGSPRLDINAQQELSSQLRCTSKPGNSHERSKETSSLSRGRLISKSRNTPYKDLQSPHSRSGPLDPVRGWILDQIGPVASDVGSMRPPSSTQRKYSSTQELLAMDKAIDFVPRKKRLSGISSTTSTPTSIRATIVPMGTNAAASAEPETQAWEA</sequence>
<feature type="region of interest" description="Disordered" evidence="1">
    <location>
        <begin position="972"/>
        <end position="992"/>
    </location>
</feature>
<evidence type="ECO:0000256" key="1">
    <source>
        <dbReference type="SAM" id="MobiDB-lite"/>
    </source>
</evidence>
<keyword evidence="3" id="KW-1185">Reference proteome</keyword>
<evidence type="ECO:0000313" key="3">
    <source>
        <dbReference type="Proteomes" id="UP000256328"/>
    </source>
</evidence>
<feature type="compositionally biased region" description="Polar residues" evidence="1">
    <location>
        <begin position="1083"/>
        <end position="1099"/>
    </location>
</feature>
<evidence type="ECO:0000313" key="2">
    <source>
        <dbReference type="EMBL" id="RDW87482.1"/>
    </source>
</evidence>
<comment type="caution">
    <text evidence="2">The sequence shown here is derived from an EMBL/GenBank/DDBJ whole genome shotgun (WGS) entry which is preliminary data.</text>
</comment>
<feature type="compositionally biased region" description="Polar residues" evidence="1">
    <location>
        <begin position="972"/>
        <end position="985"/>
    </location>
</feature>
<feature type="compositionally biased region" description="Basic and acidic residues" evidence="1">
    <location>
        <begin position="512"/>
        <end position="534"/>
    </location>
</feature>
<feature type="compositionally biased region" description="Polar residues" evidence="1">
    <location>
        <begin position="119"/>
        <end position="132"/>
    </location>
</feature>
<dbReference type="AlphaFoldDB" id="A0A3D8SMI1"/>
<feature type="compositionally biased region" description="Basic and acidic residues" evidence="1">
    <location>
        <begin position="1062"/>
        <end position="1071"/>
    </location>
</feature>
<feature type="region of interest" description="Disordered" evidence="1">
    <location>
        <begin position="1"/>
        <end position="28"/>
    </location>
</feature>
<feature type="compositionally biased region" description="Polar residues" evidence="1">
    <location>
        <begin position="1037"/>
        <end position="1046"/>
    </location>
</feature>
<feature type="region of interest" description="Disordered" evidence="1">
    <location>
        <begin position="347"/>
        <end position="369"/>
    </location>
</feature>
<name>A0A3D8SMI1_9HELO</name>
<feature type="region of interest" description="Disordered" evidence="1">
    <location>
        <begin position="501"/>
        <end position="540"/>
    </location>
</feature>
<feature type="compositionally biased region" description="Polar residues" evidence="1">
    <location>
        <begin position="82"/>
        <end position="94"/>
    </location>
</feature>
<reference evidence="2 3" key="1">
    <citation type="journal article" date="2018" name="IMA Fungus">
        <title>IMA Genome-F 9: Draft genome sequence of Annulohypoxylon stygium, Aspergillus mulundensis, Berkeleyomyces basicola (syn. Thielaviopsis basicola), Ceratocystis smalleyi, two Cercospora beticola strains, Coleophoma cylindrospora, Fusarium fracticaudum, Phialophora cf. hyalina, and Morchella septimelata.</title>
        <authorList>
            <person name="Wingfield B.D."/>
            <person name="Bills G.F."/>
            <person name="Dong Y."/>
            <person name="Huang W."/>
            <person name="Nel W.J."/>
            <person name="Swalarsk-Parry B.S."/>
            <person name="Vaghefi N."/>
            <person name="Wilken P.M."/>
            <person name="An Z."/>
            <person name="de Beer Z.W."/>
            <person name="De Vos L."/>
            <person name="Chen L."/>
            <person name="Duong T.A."/>
            <person name="Gao Y."/>
            <person name="Hammerbacher A."/>
            <person name="Kikkert J.R."/>
            <person name="Li Y."/>
            <person name="Li H."/>
            <person name="Li K."/>
            <person name="Li Q."/>
            <person name="Liu X."/>
            <person name="Ma X."/>
            <person name="Naidoo K."/>
            <person name="Pethybridge S.J."/>
            <person name="Sun J."/>
            <person name="Steenkamp E.T."/>
            <person name="van der Nest M.A."/>
            <person name="van Wyk S."/>
            <person name="Wingfield M.J."/>
            <person name="Xiong C."/>
            <person name="Yue Q."/>
            <person name="Zhang X."/>
        </authorList>
    </citation>
    <scope>NUCLEOTIDE SEQUENCE [LARGE SCALE GENOMIC DNA]</scope>
    <source>
        <strain evidence="2 3">BP5796</strain>
    </source>
</reference>
<feature type="compositionally biased region" description="Polar residues" evidence="1">
    <location>
        <begin position="170"/>
        <end position="179"/>
    </location>
</feature>
<feature type="region of interest" description="Disordered" evidence="1">
    <location>
        <begin position="263"/>
        <end position="333"/>
    </location>
</feature>
<feature type="region of interest" description="Disordered" evidence="1">
    <location>
        <begin position="758"/>
        <end position="782"/>
    </location>
</feature>
<feature type="compositionally biased region" description="Polar residues" evidence="1">
    <location>
        <begin position="443"/>
        <end position="453"/>
    </location>
</feature>
<organism evidence="2 3">
    <name type="scientific">Coleophoma crateriformis</name>
    <dbReference type="NCBI Taxonomy" id="565419"/>
    <lineage>
        <taxon>Eukaryota</taxon>
        <taxon>Fungi</taxon>
        <taxon>Dikarya</taxon>
        <taxon>Ascomycota</taxon>
        <taxon>Pezizomycotina</taxon>
        <taxon>Leotiomycetes</taxon>
        <taxon>Helotiales</taxon>
        <taxon>Dermateaceae</taxon>
        <taxon>Coleophoma</taxon>
    </lineage>
</organism>
<proteinExistence type="predicted"/>
<protein>
    <submittedName>
        <fullName evidence="2">Uncharacterized protein</fullName>
    </submittedName>
</protein>
<feature type="region of interest" description="Disordered" evidence="1">
    <location>
        <begin position="154"/>
        <end position="192"/>
    </location>
</feature>
<feature type="region of interest" description="Disordered" evidence="1">
    <location>
        <begin position="418"/>
        <end position="489"/>
    </location>
</feature>
<feature type="region of interest" description="Disordered" evidence="1">
    <location>
        <begin position="82"/>
        <end position="142"/>
    </location>
</feature>
<feature type="region of interest" description="Disordered" evidence="1">
    <location>
        <begin position="630"/>
        <end position="655"/>
    </location>
</feature>
<feature type="region of interest" description="Disordered" evidence="1">
    <location>
        <begin position="1008"/>
        <end position="1140"/>
    </location>
</feature>